<dbReference type="PANTHER" id="PTHR14379">
    <property type="entry name" value="LIMKAIN B LKAP"/>
    <property type="match status" value="1"/>
</dbReference>
<dbReference type="EMBL" id="CM002869">
    <property type="protein sequence ID" value="KFK42974.1"/>
    <property type="molecule type" value="Genomic_DNA"/>
</dbReference>
<dbReference type="InterPro" id="IPR024768">
    <property type="entry name" value="Marf1"/>
</dbReference>
<accession>A0A087HLH2</accession>
<dbReference type="CDD" id="cd10910">
    <property type="entry name" value="PIN_limkain_b1_N_like"/>
    <property type="match status" value="1"/>
</dbReference>
<dbReference type="AlphaFoldDB" id="A0A087HLH2"/>
<gene>
    <name evidence="1" type="ordered locus">AALP_Aa1g063400</name>
</gene>
<protein>
    <recommendedName>
        <fullName evidence="3">NYN domain-containing protein</fullName>
    </recommendedName>
</protein>
<organism evidence="1 2">
    <name type="scientific">Arabis alpina</name>
    <name type="common">Alpine rock-cress</name>
    <dbReference type="NCBI Taxonomy" id="50452"/>
    <lineage>
        <taxon>Eukaryota</taxon>
        <taxon>Viridiplantae</taxon>
        <taxon>Streptophyta</taxon>
        <taxon>Embryophyta</taxon>
        <taxon>Tracheophyta</taxon>
        <taxon>Spermatophyta</taxon>
        <taxon>Magnoliopsida</taxon>
        <taxon>eudicotyledons</taxon>
        <taxon>Gunneridae</taxon>
        <taxon>Pentapetalae</taxon>
        <taxon>rosids</taxon>
        <taxon>malvids</taxon>
        <taxon>Brassicales</taxon>
        <taxon>Brassicaceae</taxon>
        <taxon>Arabideae</taxon>
        <taxon>Arabis</taxon>
    </lineage>
</organism>
<proteinExistence type="predicted"/>
<dbReference type="OMA" id="HAIMWSI"/>
<evidence type="ECO:0008006" key="3">
    <source>
        <dbReference type="Google" id="ProtNLM"/>
    </source>
</evidence>
<dbReference type="Gramene" id="KFK42974">
    <property type="protein sequence ID" value="KFK42974"/>
    <property type="gene ID" value="AALP_AA1G063400"/>
</dbReference>
<dbReference type="GO" id="GO:0005777">
    <property type="term" value="C:peroxisome"/>
    <property type="evidence" value="ECO:0007669"/>
    <property type="project" value="InterPro"/>
</dbReference>
<evidence type="ECO:0000313" key="2">
    <source>
        <dbReference type="Proteomes" id="UP000029120"/>
    </source>
</evidence>
<sequence length="373" mass="42722">MGTKATGVFWDLVDLPIPPSVNPYRVHENVRTALAEKGFPVDWASFCLYVDDEHQFSDDMVNCFQDAGMTFQPGTPACRKDRATALMRDVNLWAIDNPLSDSSSSCTLMLVSSSFTTPFWLEHLETLQSDGYKVLLVQADNLVAPDKEVSSQPLENVSFESLEWLWKTMFRVPTSMEYMCTCLEFHKLQRTCVLWDLEDYPIPYDVDFVTTTENIQASLEAMNYLGQCTFHLYFENQPLTDAEMKSYNDAEKMCFYIEADKLKRVNKMFLHAIMWSIDYSIKSYRLPLNLVLVSKCIPDGPEFLHVLNKLNNRCTKVFLIHPDEAPSSPLISTLQPEWLYQSALGETPIISPCDSCAHCTSRMESIKRDAKRI</sequence>
<keyword evidence="2" id="KW-1185">Reference proteome</keyword>
<evidence type="ECO:0000313" key="1">
    <source>
        <dbReference type="EMBL" id="KFK42974.1"/>
    </source>
</evidence>
<name>A0A087HLH2_ARAAL</name>
<dbReference type="GO" id="GO:0010468">
    <property type="term" value="P:regulation of gene expression"/>
    <property type="evidence" value="ECO:0007669"/>
    <property type="project" value="InterPro"/>
</dbReference>
<dbReference type="OrthoDB" id="1073369at2759"/>
<dbReference type="Proteomes" id="UP000029120">
    <property type="component" value="Chromosome 1"/>
</dbReference>
<reference evidence="2" key="1">
    <citation type="journal article" date="2015" name="Nat. Plants">
        <title>Genome expansion of Arabis alpina linked with retrotransposition and reduced symmetric DNA methylation.</title>
        <authorList>
            <person name="Willing E.M."/>
            <person name="Rawat V."/>
            <person name="Mandakova T."/>
            <person name="Maumus F."/>
            <person name="James G.V."/>
            <person name="Nordstroem K.J."/>
            <person name="Becker C."/>
            <person name="Warthmann N."/>
            <person name="Chica C."/>
            <person name="Szarzynska B."/>
            <person name="Zytnicki M."/>
            <person name="Albani M.C."/>
            <person name="Kiefer C."/>
            <person name="Bergonzi S."/>
            <person name="Castaings L."/>
            <person name="Mateos J.L."/>
            <person name="Berns M.C."/>
            <person name="Bujdoso N."/>
            <person name="Piofczyk T."/>
            <person name="de Lorenzo L."/>
            <person name="Barrero-Sicilia C."/>
            <person name="Mateos I."/>
            <person name="Piednoel M."/>
            <person name="Hagmann J."/>
            <person name="Chen-Min-Tao R."/>
            <person name="Iglesias-Fernandez R."/>
            <person name="Schuster S.C."/>
            <person name="Alonso-Blanco C."/>
            <person name="Roudier F."/>
            <person name="Carbonero P."/>
            <person name="Paz-Ares J."/>
            <person name="Davis S.J."/>
            <person name="Pecinka A."/>
            <person name="Quesneville H."/>
            <person name="Colot V."/>
            <person name="Lysak M.A."/>
            <person name="Weigel D."/>
            <person name="Coupland G."/>
            <person name="Schneeberger K."/>
        </authorList>
    </citation>
    <scope>NUCLEOTIDE SEQUENCE [LARGE SCALE GENOMIC DNA]</scope>
    <source>
        <strain evidence="2">cv. Pajares</strain>
    </source>
</reference>
<dbReference type="PANTHER" id="PTHR14379:SF7">
    <property type="entry name" value="ENDONUCLEASE OR GLYCOSYL HYDROLASE-RELATED"/>
    <property type="match status" value="1"/>
</dbReference>